<name>A0ABW2RHC5_9BACL</name>
<dbReference type="RefSeq" id="WP_379863565.1">
    <property type="nucleotide sequence ID" value="NZ_JBHTBW010000008.1"/>
</dbReference>
<gene>
    <name evidence="1" type="ORF">ACFQNG_04005</name>
</gene>
<evidence type="ECO:0000313" key="2">
    <source>
        <dbReference type="Proteomes" id="UP001596500"/>
    </source>
</evidence>
<sequence>MNRQNEEGRKKNSGKTKAISQYLNVPEEYIRKRLTKQKREWVFSRLKEISSQKNQKGKNTE</sequence>
<keyword evidence="2" id="KW-1185">Reference proteome</keyword>
<dbReference type="EMBL" id="JBHTBW010000008">
    <property type="protein sequence ID" value="MFC7440324.1"/>
    <property type="molecule type" value="Genomic_DNA"/>
</dbReference>
<evidence type="ECO:0000313" key="1">
    <source>
        <dbReference type="EMBL" id="MFC7440324.1"/>
    </source>
</evidence>
<proteinExistence type="predicted"/>
<organism evidence="1 2">
    <name type="scientific">Laceyella putida</name>
    <dbReference type="NCBI Taxonomy" id="110101"/>
    <lineage>
        <taxon>Bacteria</taxon>
        <taxon>Bacillati</taxon>
        <taxon>Bacillota</taxon>
        <taxon>Bacilli</taxon>
        <taxon>Bacillales</taxon>
        <taxon>Thermoactinomycetaceae</taxon>
        <taxon>Laceyella</taxon>
    </lineage>
</organism>
<accession>A0ABW2RHC5</accession>
<reference evidence="2" key="1">
    <citation type="journal article" date="2019" name="Int. J. Syst. Evol. Microbiol.">
        <title>The Global Catalogue of Microorganisms (GCM) 10K type strain sequencing project: providing services to taxonomists for standard genome sequencing and annotation.</title>
        <authorList>
            <consortium name="The Broad Institute Genomics Platform"/>
            <consortium name="The Broad Institute Genome Sequencing Center for Infectious Disease"/>
            <person name="Wu L."/>
            <person name="Ma J."/>
        </authorList>
    </citation>
    <scope>NUCLEOTIDE SEQUENCE [LARGE SCALE GENOMIC DNA]</scope>
    <source>
        <strain evidence="2">CGMCC 1.12942</strain>
    </source>
</reference>
<dbReference type="Proteomes" id="UP001596500">
    <property type="component" value="Unassembled WGS sequence"/>
</dbReference>
<protein>
    <submittedName>
        <fullName evidence="1">Uncharacterized protein</fullName>
    </submittedName>
</protein>
<comment type="caution">
    <text evidence="1">The sequence shown here is derived from an EMBL/GenBank/DDBJ whole genome shotgun (WGS) entry which is preliminary data.</text>
</comment>